<sequence>MHVEVWKRKSASHPLEEGARSPVPLQYSHLVDAMAMTEPADISEVESFYRQFTPWPRRRGSCRSTRAVPAQTESASPVREADGAAGSGFEQHPKSNRKRAMASISTLILAAKRPGDTAWSEHLPPKKRYIQF</sequence>
<dbReference type="Proteomes" id="UP000765507">
    <property type="component" value="Unassembled WGS sequence"/>
</dbReference>
<dbReference type="AlphaFoldDB" id="A0A8T1SSC1"/>
<accession>A0A8T1SSC1</accession>
<evidence type="ECO:0000313" key="3">
    <source>
        <dbReference type="Proteomes" id="UP000765507"/>
    </source>
</evidence>
<dbReference type="OrthoDB" id="9038645at2759"/>
<reference evidence="2 3" key="1">
    <citation type="journal article" date="2020" name="G3 (Bethesda)">
        <title>Draft Genome of the Common Snapping Turtle, Chelydra serpentina, a Model for Phenotypic Plasticity in Reptiles.</title>
        <authorList>
            <person name="Das D."/>
            <person name="Singh S.K."/>
            <person name="Bierstedt J."/>
            <person name="Erickson A."/>
            <person name="Galli G.L.J."/>
            <person name="Crossley D.A. 2nd"/>
            <person name="Rhen T."/>
        </authorList>
    </citation>
    <scope>NUCLEOTIDE SEQUENCE [LARGE SCALE GENOMIC DNA]</scope>
    <source>
        <strain evidence="2">KW</strain>
    </source>
</reference>
<feature type="region of interest" description="Disordered" evidence="1">
    <location>
        <begin position="1"/>
        <end position="21"/>
    </location>
</feature>
<name>A0A8T1SSC1_CHESE</name>
<proteinExistence type="predicted"/>
<dbReference type="EMBL" id="JAHGAV010000117">
    <property type="protein sequence ID" value="KAG6931617.1"/>
    <property type="molecule type" value="Genomic_DNA"/>
</dbReference>
<feature type="region of interest" description="Disordered" evidence="1">
    <location>
        <begin position="58"/>
        <end position="100"/>
    </location>
</feature>
<organism evidence="2 3">
    <name type="scientific">Chelydra serpentina</name>
    <name type="common">Snapping turtle</name>
    <name type="synonym">Testudo serpentina</name>
    <dbReference type="NCBI Taxonomy" id="8475"/>
    <lineage>
        <taxon>Eukaryota</taxon>
        <taxon>Metazoa</taxon>
        <taxon>Chordata</taxon>
        <taxon>Craniata</taxon>
        <taxon>Vertebrata</taxon>
        <taxon>Euteleostomi</taxon>
        <taxon>Archelosauria</taxon>
        <taxon>Testudinata</taxon>
        <taxon>Testudines</taxon>
        <taxon>Cryptodira</taxon>
        <taxon>Durocryptodira</taxon>
        <taxon>Americhelydia</taxon>
        <taxon>Chelydroidea</taxon>
        <taxon>Chelydridae</taxon>
        <taxon>Chelydra</taxon>
    </lineage>
</organism>
<comment type="caution">
    <text evidence="2">The sequence shown here is derived from an EMBL/GenBank/DDBJ whole genome shotgun (WGS) entry which is preliminary data.</text>
</comment>
<protein>
    <submittedName>
        <fullName evidence="2">Uncharacterized protein</fullName>
    </submittedName>
</protein>
<evidence type="ECO:0000256" key="1">
    <source>
        <dbReference type="SAM" id="MobiDB-lite"/>
    </source>
</evidence>
<evidence type="ECO:0000313" key="2">
    <source>
        <dbReference type="EMBL" id="KAG6931617.1"/>
    </source>
</evidence>
<keyword evidence="3" id="KW-1185">Reference proteome</keyword>
<gene>
    <name evidence="2" type="ORF">G0U57_001262</name>
</gene>